<evidence type="ECO:0000256" key="2">
    <source>
        <dbReference type="ARBA" id="ARBA00012897"/>
    </source>
</evidence>
<feature type="domain" description="Alanine dehydrogenase/pyridine nucleotide transhydrogenase N-terminal" evidence="7">
    <location>
        <begin position="4"/>
        <end position="136"/>
    </location>
</feature>
<comment type="similarity">
    <text evidence="1 5">Belongs to the AlaDH/PNT family.</text>
</comment>
<evidence type="ECO:0000259" key="6">
    <source>
        <dbReference type="SMART" id="SM01002"/>
    </source>
</evidence>
<evidence type="ECO:0000313" key="9">
    <source>
        <dbReference type="Proteomes" id="UP001207930"/>
    </source>
</evidence>
<reference evidence="8 9" key="1">
    <citation type="submission" date="2022-10" db="EMBL/GenBank/DDBJ databases">
        <title>Luteolibacter flavescens strain MCCC 1K03193, whole genome shotgun sequencing project.</title>
        <authorList>
            <person name="Zhao G."/>
            <person name="Shen L."/>
        </authorList>
    </citation>
    <scope>NUCLEOTIDE SEQUENCE [LARGE SCALE GENOMIC DNA]</scope>
    <source>
        <strain evidence="8 9">MCCC 1K03193</strain>
    </source>
</reference>
<keyword evidence="9" id="KW-1185">Reference proteome</keyword>
<dbReference type="InterPro" id="IPR007698">
    <property type="entry name" value="AlaDH/PNT_NAD(H)-bd"/>
</dbReference>
<dbReference type="SUPFAM" id="SSF51735">
    <property type="entry name" value="NAD(P)-binding Rossmann-fold domains"/>
    <property type="match status" value="1"/>
</dbReference>
<proteinExistence type="inferred from homology"/>
<keyword evidence="4 5" id="KW-0520">NAD</keyword>
<dbReference type="EC" id="1.4.1.1" evidence="2 5"/>
<name>A0ABT3FSG4_9BACT</name>
<dbReference type="SMART" id="SM01003">
    <property type="entry name" value="AlaDh_PNT_N"/>
    <property type="match status" value="1"/>
</dbReference>
<comment type="catalytic activity">
    <reaction evidence="5">
        <text>L-alanine + NAD(+) + H2O = pyruvate + NH4(+) + NADH + H(+)</text>
        <dbReference type="Rhea" id="RHEA:18405"/>
        <dbReference type="ChEBI" id="CHEBI:15361"/>
        <dbReference type="ChEBI" id="CHEBI:15377"/>
        <dbReference type="ChEBI" id="CHEBI:15378"/>
        <dbReference type="ChEBI" id="CHEBI:28938"/>
        <dbReference type="ChEBI" id="CHEBI:57540"/>
        <dbReference type="ChEBI" id="CHEBI:57945"/>
        <dbReference type="ChEBI" id="CHEBI:57972"/>
        <dbReference type="EC" id="1.4.1.1"/>
    </reaction>
</comment>
<dbReference type="Pfam" id="PF05222">
    <property type="entry name" value="AlaDh_PNT_N"/>
    <property type="match status" value="1"/>
</dbReference>
<dbReference type="RefSeq" id="WP_264502480.1">
    <property type="nucleotide sequence ID" value="NZ_JAPDDS010000010.1"/>
</dbReference>
<dbReference type="SMART" id="SM01002">
    <property type="entry name" value="AlaDh_PNT_C"/>
    <property type="match status" value="1"/>
</dbReference>
<dbReference type="InterPro" id="IPR007886">
    <property type="entry name" value="AlaDH/PNT_N"/>
</dbReference>
<organism evidence="8 9">
    <name type="scientific">Luteolibacter flavescens</name>
    <dbReference type="NCBI Taxonomy" id="1859460"/>
    <lineage>
        <taxon>Bacteria</taxon>
        <taxon>Pseudomonadati</taxon>
        <taxon>Verrucomicrobiota</taxon>
        <taxon>Verrucomicrobiia</taxon>
        <taxon>Verrucomicrobiales</taxon>
        <taxon>Verrucomicrobiaceae</taxon>
        <taxon>Luteolibacter</taxon>
    </lineage>
</organism>
<evidence type="ECO:0000256" key="3">
    <source>
        <dbReference type="ARBA" id="ARBA00023002"/>
    </source>
</evidence>
<dbReference type="Pfam" id="PF01262">
    <property type="entry name" value="AlaDh_PNT_C"/>
    <property type="match status" value="1"/>
</dbReference>
<dbReference type="Gene3D" id="3.40.50.720">
    <property type="entry name" value="NAD(P)-binding Rossmann-like Domain"/>
    <property type="match status" value="2"/>
</dbReference>
<dbReference type="NCBIfam" id="TIGR00518">
    <property type="entry name" value="alaDH"/>
    <property type="match status" value="1"/>
</dbReference>
<dbReference type="GO" id="GO:0000286">
    <property type="term" value="F:alanine dehydrogenase activity"/>
    <property type="evidence" value="ECO:0007669"/>
    <property type="project" value="UniProtKB-EC"/>
</dbReference>
<comment type="caution">
    <text evidence="8">The sequence shown here is derived from an EMBL/GenBank/DDBJ whole genome shotgun (WGS) entry which is preliminary data.</text>
</comment>
<evidence type="ECO:0000256" key="4">
    <source>
        <dbReference type="ARBA" id="ARBA00023027"/>
    </source>
</evidence>
<evidence type="ECO:0000256" key="1">
    <source>
        <dbReference type="ARBA" id="ARBA00005689"/>
    </source>
</evidence>
<dbReference type="PANTHER" id="PTHR42795">
    <property type="entry name" value="ALANINE DEHYDROGENASE"/>
    <property type="match status" value="1"/>
</dbReference>
<dbReference type="PIRSF" id="PIRSF000183">
    <property type="entry name" value="Alanine_dh"/>
    <property type="match status" value="1"/>
</dbReference>
<evidence type="ECO:0000256" key="5">
    <source>
        <dbReference type="PIRNR" id="PIRNR000183"/>
    </source>
</evidence>
<accession>A0ABT3FSG4</accession>
<dbReference type="Proteomes" id="UP001207930">
    <property type="component" value="Unassembled WGS sequence"/>
</dbReference>
<dbReference type="EMBL" id="JAPDDS010000010">
    <property type="protein sequence ID" value="MCW1886524.1"/>
    <property type="molecule type" value="Genomic_DNA"/>
</dbReference>
<dbReference type="InterPro" id="IPR036291">
    <property type="entry name" value="NAD(P)-bd_dom_sf"/>
</dbReference>
<dbReference type="InterPro" id="IPR008141">
    <property type="entry name" value="Ala_DH"/>
</dbReference>
<dbReference type="SUPFAM" id="SSF52283">
    <property type="entry name" value="Formate/glycerate dehydrogenase catalytic domain-like"/>
    <property type="match status" value="1"/>
</dbReference>
<sequence>MNIGIPKEIKAQEHRVSMVPGSVAELVKHGHRVFVEAGAGAGSSYSDEQYLAMGAEILPDADAIFSAAEMIVKVKEPQPEEIARLQPHHLLFTYLHLAASKPLTEALVATGCTALAYETLEVNRRLPLLEPMSEIAGRMSSIVGSYHLAKHNGGRGTLLGGVPGVAPGRVVVIGGGTAGVNAARVATGIGADVTILEVDFERMRFLDITMSGTHTVYSSEANLAELLPRVDLVIGAVLVPGAKAPKLITRDMLKLMQPGSVFVDIAVDQGGCAETTRPTTHHAPTFVEEDVIHYCVANMPGAYARTATQALNNVTQRWITLLADKGVAGACRVRKEVLGAVNCSGGKLTILPVGEAHGMEVADPAEVLGV</sequence>
<keyword evidence="3 5" id="KW-0560">Oxidoreductase</keyword>
<dbReference type="CDD" id="cd05305">
    <property type="entry name" value="L-AlaDH"/>
    <property type="match status" value="1"/>
</dbReference>
<gene>
    <name evidence="8" type="primary">ald</name>
    <name evidence="8" type="ORF">OKA04_17430</name>
</gene>
<dbReference type="PROSITE" id="PS00837">
    <property type="entry name" value="ALADH_PNT_2"/>
    <property type="match status" value="1"/>
</dbReference>
<dbReference type="PANTHER" id="PTHR42795:SF1">
    <property type="entry name" value="ALANINE DEHYDROGENASE"/>
    <property type="match status" value="1"/>
</dbReference>
<feature type="domain" description="Alanine dehydrogenase/pyridine nucleotide transhydrogenase NAD(H)-binding" evidence="6">
    <location>
        <begin position="148"/>
        <end position="295"/>
    </location>
</feature>
<protein>
    <recommendedName>
        <fullName evidence="2 5">Alanine dehydrogenase</fullName>
        <ecNumber evidence="2 5">1.4.1.1</ecNumber>
    </recommendedName>
</protein>
<evidence type="ECO:0000313" key="8">
    <source>
        <dbReference type="EMBL" id="MCW1886524.1"/>
    </source>
</evidence>
<evidence type="ECO:0000259" key="7">
    <source>
        <dbReference type="SMART" id="SM01003"/>
    </source>
</evidence>
<dbReference type="InterPro" id="IPR008143">
    <property type="entry name" value="Ala_DH/PNT_CS2"/>
</dbReference>